<name>A0A4R2LR20_9BACE</name>
<dbReference type="InterPro" id="IPR008930">
    <property type="entry name" value="Terpenoid_cyclase/PrenylTrfase"/>
</dbReference>
<dbReference type="RefSeq" id="WP_131926763.1">
    <property type="nucleotide sequence ID" value="NZ_SLXB01000015.1"/>
</dbReference>
<evidence type="ECO:0000313" key="2">
    <source>
        <dbReference type="Proteomes" id="UP000295600"/>
    </source>
</evidence>
<protein>
    <recommendedName>
        <fullName evidence="3">Squalene cyclase C-terminal domain-containing protein</fullName>
    </recommendedName>
</protein>
<evidence type="ECO:0008006" key="3">
    <source>
        <dbReference type="Google" id="ProtNLM"/>
    </source>
</evidence>
<dbReference type="Gene3D" id="1.50.10.20">
    <property type="match status" value="1"/>
</dbReference>
<sequence length="363" mass="42193">MNIQIRTYSLSNIRTQSVVREITNYVKTLSLPDSVKKEILSFDFINDNPSYYVDYPYLFVKDVLNERKINRLCIAGALYYQSIIMIDRVLDKDCPFDSLFPIINICQEEIVKILVDLIGSESDFWVKWNVHKMEYMNAFKIDRTHTIHSFKDFEVHADNKSSLGKIAIDALWELGEISSYELYTALLKIHKSFYCAFQLLDDIGDIKEDYTKGQFNVVIWQIKEAVATGKLPQEALDSAEMIAKNFYLSDIRIMLYRKALEYVDEAYRLSIQYGLSYWVEEECRLWNTIVLQTLNIDAYIKELEAALSLSNIFSKRETVNSAISDGIFFIESRQEEDGSWVDFCNNAGTSNTWSTAFVLFILK</sequence>
<reference evidence="1 2" key="1">
    <citation type="submission" date="2019-03" db="EMBL/GenBank/DDBJ databases">
        <title>Genomic Encyclopedia of Type Strains, Phase IV (KMG-IV): sequencing the most valuable type-strain genomes for metagenomic binning, comparative biology and taxonomic classification.</title>
        <authorList>
            <person name="Goeker M."/>
        </authorList>
    </citation>
    <scope>NUCLEOTIDE SEQUENCE [LARGE SCALE GENOMIC DNA]</scope>
    <source>
        <strain evidence="1 2">DSM 23917</strain>
    </source>
</reference>
<dbReference type="SUPFAM" id="SSF48239">
    <property type="entry name" value="Terpenoid cyclases/Protein prenyltransferases"/>
    <property type="match status" value="1"/>
</dbReference>
<proteinExistence type="predicted"/>
<dbReference type="SUPFAM" id="SSF48576">
    <property type="entry name" value="Terpenoid synthases"/>
    <property type="match status" value="1"/>
</dbReference>
<dbReference type="Proteomes" id="UP000295600">
    <property type="component" value="Unassembled WGS sequence"/>
</dbReference>
<evidence type="ECO:0000313" key="1">
    <source>
        <dbReference type="EMBL" id="TCO90792.1"/>
    </source>
</evidence>
<organism evidence="1 2">
    <name type="scientific">Prevotella heparinolytica</name>
    <dbReference type="NCBI Taxonomy" id="28113"/>
    <lineage>
        <taxon>Bacteria</taxon>
        <taxon>Pseudomonadati</taxon>
        <taxon>Bacteroidota</taxon>
        <taxon>Bacteroidia</taxon>
        <taxon>Bacteroidales</taxon>
        <taxon>Bacteroidaceae</taxon>
        <taxon>Bacteroides</taxon>
    </lineage>
</organism>
<comment type="caution">
    <text evidence="1">The sequence shown here is derived from an EMBL/GenBank/DDBJ whole genome shotgun (WGS) entry which is preliminary data.</text>
</comment>
<dbReference type="EMBL" id="SLXB01000015">
    <property type="protein sequence ID" value="TCO90792.1"/>
    <property type="molecule type" value="Genomic_DNA"/>
</dbReference>
<gene>
    <name evidence="1" type="ORF">EV202_11572</name>
</gene>
<accession>A0A4R2LR20</accession>
<dbReference type="InterPro" id="IPR008949">
    <property type="entry name" value="Isoprenoid_synthase_dom_sf"/>
</dbReference>
<dbReference type="AlphaFoldDB" id="A0A4R2LR20"/>